<keyword evidence="5 7" id="KW-0067">ATP-binding</keyword>
<keyword evidence="3 7" id="KW-0028">Amino-acid biosynthesis</keyword>
<dbReference type="EMBL" id="AEPD01000033">
    <property type="protein sequence ID" value="EFU29879.1"/>
    <property type="molecule type" value="Genomic_DNA"/>
</dbReference>
<comment type="pathway">
    <text evidence="7">Amino-acid biosynthesis; L-asparagine biosynthesis; L-asparagine from L-aspartate (ammonia route): step 1/1.</text>
</comment>
<dbReference type="InterPro" id="IPR006195">
    <property type="entry name" value="aa-tRNA-synth_II"/>
</dbReference>
<comment type="caution">
    <text evidence="10">The sequence shown here is derived from an EMBL/GenBank/DDBJ whole genome shotgun (WGS) entry which is preliminary data.</text>
</comment>
<reference evidence="10 11" key="1">
    <citation type="submission" date="2010-10" db="EMBL/GenBank/DDBJ databases">
        <authorList>
            <person name="Muzny D."/>
            <person name="Qin X."/>
            <person name="Deng J."/>
            <person name="Jiang H."/>
            <person name="Liu Y."/>
            <person name="Qu J."/>
            <person name="Song X.-Z."/>
            <person name="Zhang L."/>
            <person name="Thornton R."/>
            <person name="Coyle M."/>
            <person name="Francisco L."/>
            <person name="Jackson L."/>
            <person name="Javaid M."/>
            <person name="Korchina V."/>
            <person name="Kovar C."/>
            <person name="Mata R."/>
            <person name="Mathew T."/>
            <person name="Ngo R."/>
            <person name="Nguyen L."/>
            <person name="Nguyen N."/>
            <person name="Okwuonu G."/>
            <person name="Ongeri F."/>
            <person name="Pham C."/>
            <person name="Simmons D."/>
            <person name="Wilczek-Boney K."/>
            <person name="Hale W."/>
            <person name="Jakkamsetti A."/>
            <person name="Pham P."/>
            <person name="Ruth R."/>
            <person name="San Lucas F."/>
            <person name="Warren J."/>
            <person name="Zhang J."/>
            <person name="Zhao Z."/>
            <person name="Zhou C."/>
            <person name="Zhu D."/>
            <person name="Lee S."/>
            <person name="Bess C."/>
            <person name="Blankenburg K."/>
            <person name="Forbes L."/>
            <person name="Fu Q."/>
            <person name="Gubbala S."/>
            <person name="Hirani K."/>
            <person name="Jayaseelan J.C."/>
            <person name="Lara F."/>
            <person name="Munidasa M."/>
            <person name="Palculict T."/>
            <person name="Patil S."/>
            <person name="Pu L.-L."/>
            <person name="Saada N."/>
            <person name="Tang L."/>
            <person name="Weissenberger G."/>
            <person name="Zhu Y."/>
            <person name="Hemphill L."/>
            <person name="Shang Y."/>
            <person name="Youmans B."/>
            <person name="Ayvaz T."/>
            <person name="Ross M."/>
            <person name="Santibanez J."/>
            <person name="Aqrawi P."/>
            <person name="Gross S."/>
            <person name="Joshi V."/>
            <person name="Fowler G."/>
            <person name="Nazareth L."/>
            <person name="Reid J."/>
            <person name="Worley K."/>
            <person name="Petrosino J."/>
            <person name="Highlander S."/>
            <person name="Gibbs R."/>
        </authorList>
    </citation>
    <scope>NUCLEOTIDE SEQUENCE [LARGE SCALE GENOMIC DNA]</scope>
    <source>
        <strain evidence="10 11">ATCC 33574</strain>
    </source>
</reference>
<dbReference type="GO" id="GO:0004071">
    <property type="term" value="F:aspartate-ammonia ligase activity"/>
    <property type="evidence" value="ECO:0007669"/>
    <property type="project" value="UniProtKB-UniRule"/>
</dbReference>
<dbReference type="PROSITE" id="PS50862">
    <property type="entry name" value="AA_TRNA_LIGASE_II"/>
    <property type="match status" value="1"/>
</dbReference>
<evidence type="ECO:0000256" key="6">
    <source>
        <dbReference type="ARBA" id="ARBA00022888"/>
    </source>
</evidence>
<comment type="similarity">
    <text evidence="7">Belongs to the class-II aminoacyl-tRNA synthetase family. AsnA subfamily.</text>
</comment>
<evidence type="ECO:0000256" key="2">
    <source>
        <dbReference type="ARBA" id="ARBA00022598"/>
    </source>
</evidence>
<evidence type="ECO:0000256" key="8">
    <source>
        <dbReference type="NCBIfam" id="TIGR00669"/>
    </source>
</evidence>
<keyword evidence="11" id="KW-1185">Reference proteome</keyword>
<sequence length="352" mass="39855">MTLNVKDMSKLIKPEGYHALLDMRRTEQGIKLIKDFFQQNLSTELRLRRVTAPLFVLKGLGINDDLNGVERPVTFPIKDLGDAEAEVVHSLAKWKRLTLAEYNVEPGYGVYTDMNAIRADEELDNLHSLYVDQWDWEAVITAGQRNVAFLEDVVNRIYSAILRTEYLTCETYPEIKPFLPEKITFVHSEDLLLMYPDKTPKEREDAICEKYGAVFVEGIGGKLSNGEKHDGRAPDYDDWSTVAENGKEGLNGDILIWYPVLGRSFELSSMGIRVDKESLLRQLKIAGKEDRAELYFHRRLLGDQLPLSIGGGIGQSRLCMVLLHKGHIGEIQASIWPDDMRAECEAAGMPLI</sequence>
<evidence type="ECO:0000256" key="4">
    <source>
        <dbReference type="ARBA" id="ARBA00022741"/>
    </source>
</evidence>
<dbReference type="Pfam" id="PF03590">
    <property type="entry name" value="AsnA"/>
    <property type="match status" value="1"/>
</dbReference>
<evidence type="ECO:0000313" key="11">
    <source>
        <dbReference type="Proteomes" id="UP000003112"/>
    </source>
</evidence>
<evidence type="ECO:0000313" key="10">
    <source>
        <dbReference type="EMBL" id="EFU29879.1"/>
    </source>
</evidence>
<dbReference type="Gene3D" id="3.30.930.10">
    <property type="entry name" value="Bira Bifunctional Protein, Domain 2"/>
    <property type="match status" value="1"/>
</dbReference>
<dbReference type="UniPathway" id="UPA00134">
    <property type="reaction ID" value="UER00194"/>
</dbReference>
<dbReference type="AlphaFoldDB" id="E6K971"/>
<dbReference type="HAMAP" id="MF_00555">
    <property type="entry name" value="AsnA"/>
    <property type="match status" value="1"/>
</dbReference>
<keyword evidence="2 7" id="KW-0436">Ligase</keyword>
<dbReference type="GO" id="GO:0005829">
    <property type="term" value="C:cytosol"/>
    <property type="evidence" value="ECO:0007669"/>
    <property type="project" value="TreeGrafter"/>
</dbReference>
<dbReference type="PANTHER" id="PTHR30073:SF5">
    <property type="entry name" value="ASPARTATE--AMMONIA LIGASE"/>
    <property type="match status" value="1"/>
</dbReference>
<keyword evidence="1 7" id="KW-0963">Cytoplasm</keyword>
<proteinExistence type="inferred from homology"/>
<accession>E6K971</accession>
<dbReference type="eggNOG" id="COG2502">
    <property type="taxonomic scope" value="Bacteria"/>
</dbReference>
<dbReference type="PIRSF" id="PIRSF001555">
    <property type="entry name" value="Asp_ammon_ligase"/>
    <property type="match status" value="1"/>
</dbReference>
<evidence type="ECO:0000256" key="5">
    <source>
        <dbReference type="ARBA" id="ARBA00022840"/>
    </source>
</evidence>
<dbReference type="PANTHER" id="PTHR30073">
    <property type="entry name" value="ASPARTATE--AMMONIA LIGASE"/>
    <property type="match status" value="1"/>
</dbReference>
<evidence type="ECO:0000256" key="7">
    <source>
        <dbReference type="HAMAP-Rule" id="MF_00555"/>
    </source>
</evidence>
<dbReference type="InterPro" id="IPR004618">
    <property type="entry name" value="AsnA"/>
</dbReference>
<feature type="domain" description="Aminoacyl-transfer RNA synthetases class-II family profile" evidence="9">
    <location>
        <begin position="31"/>
        <end position="337"/>
    </location>
</feature>
<evidence type="ECO:0000256" key="1">
    <source>
        <dbReference type="ARBA" id="ARBA00022490"/>
    </source>
</evidence>
<evidence type="ECO:0000259" key="9">
    <source>
        <dbReference type="PROSITE" id="PS50862"/>
    </source>
</evidence>
<dbReference type="HOGENOM" id="CLU_071543_0_0_10"/>
<name>E6K971_9BACT</name>
<keyword evidence="6 7" id="KW-0061">Asparagine biosynthesis</keyword>
<organism evidence="10 11">
    <name type="scientific">Segatella buccae ATCC 33574</name>
    <dbReference type="NCBI Taxonomy" id="873513"/>
    <lineage>
        <taxon>Bacteria</taxon>
        <taxon>Pseudomonadati</taxon>
        <taxon>Bacteroidota</taxon>
        <taxon>Bacteroidia</taxon>
        <taxon>Bacteroidales</taxon>
        <taxon>Prevotellaceae</taxon>
        <taxon>Segatella</taxon>
    </lineage>
</organism>
<dbReference type="NCBIfam" id="TIGR00669">
    <property type="entry name" value="asnA"/>
    <property type="match status" value="1"/>
</dbReference>
<comment type="catalytic activity">
    <reaction evidence="7">
        <text>L-aspartate + NH4(+) + ATP = L-asparagine + AMP + diphosphate + H(+)</text>
        <dbReference type="Rhea" id="RHEA:11372"/>
        <dbReference type="ChEBI" id="CHEBI:15378"/>
        <dbReference type="ChEBI" id="CHEBI:28938"/>
        <dbReference type="ChEBI" id="CHEBI:29991"/>
        <dbReference type="ChEBI" id="CHEBI:30616"/>
        <dbReference type="ChEBI" id="CHEBI:33019"/>
        <dbReference type="ChEBI" id="CHEBI:58048"/>
        <dbReference type="ChEBI" id="CHEBI:456215"/>
        <dbReference type="EC" id="6.3.1.1"/>
    </reaction>
</comment>
<dbReference type="STRING" id="873513.HMPREF6485_2157"/>
<protein>
    <recommendedName>
        <fullName evidence="7 8">Aspartate--ammonia ligase</fullName>
        <ecNumber evidence="7 8">6.3.1.1</ecNumber>
    </recommendedName>
    <alternativeName>
        <fullName evidence="7">Asparagine synthetase A</fullName>
    </alternativeName>
</protein>
<dbReference type="EC" id="6.3.1.1" evidence="7 8"/>
<dbReference type="CDD" id="cd00645">
    <property type="entry name" value="AsnA"/>
    <property type="match status" value="1"/>
</dbReference>
<comment type="subcellular location">
    <subcellularLocation>
        <location evidence="7">Cytoplasm</location>
    </subcellularLocation>
</comment>
<keyword evidence="4 7" id="KW-0547">Nucleotide-binding</keyword>
<dbReference type="GO" id="GO:0070981">
    <property type="term" value="P:L-asparagine biosynthetic process"/>
    <property type="evidence" value="ECO:0007669"/>
    <property type="project" value="UniProtKB-UniRule"/>
</dbReference>
<evidence type="ECO:0000256" key="3">
    <source>
        <dbReference type="ARBA" id="ARBA00022605"/>
    </source>
</evidence>
<dbReference type="SUPFAM" id="SSF55681">
    <property type="entry name" value="Class II aaRS and biotin synthetases"/>
    <property type="match status" value="1"/>
</dbReference>
<dbReference type="InterPro" id="IPR045864">
    <property type="entry name" value="aa-tRNA-synth_II/BPL/LPL"/>
</dbReference>
<dbReference type="Proteomes" id="UP000003112">
    <property type="component" value="Unassembled WGS sequence"/>
</dbReference>
<gene>
    <name evidence="7 10" type="primary">asnA</name>
    <name evidence="10" type="ORF">HMPREF6485_2157</name>
</gene>
<dbReference type="GO" id="GO:0005524">
    <property type="term" value="F:ATP binding"/>
    <property type="evidence" value="ECO:0007669"/>
    <property type="project" value="UniProtKB-UniRule"/>
</dbReference>